<feature type="signal peptide" evidence="2">
    <location>
        <begin position="1"/>
        <end position="23"/>
    </location>
</feature>
<dbReference type="Proteomes" id="UP001597059">
    <property type="component" value="Unassembled WGS sequence"/>
</dbReference>
<keyword evidence="2" id="KW-0732">Signal</keyword>
<sequence length="756" mass="86536" precursor="true">MPKHLRYYALLFQSLFILPIAQANEWDWVPRESLTPQQQASLNQYCRGSYIDGWEVSDGENTTLLADLIYRDEQGTIHMEGAASLRQPDSNIDANRIQGVPDEYYKADGNVVLRAENQLIRSSSAFLSSNEANQTAQFDDAKFLSHSSGIRGEAAQITRAKDGVVFIEEGFYTTCEPGDISWQLYGTSIELNPNSGFGTAKHVQIRIDDIPVFYFPWLRFPIDNRRQTGFLFPFFSYDGDDNFALSAPFYLNLAPNYDATITPNVTTRMGPGPIPHGSDDNGYGLDVEFRHLSQWGETTFEQSTYYDDAGNEATLRKLTSDQQLTDNFSIGTYLEDNPTPDETPEINTTSLGEKDNYERSTYARYNYDNFSTDIQVRQYQTPDPDEEKPLEWLPRVNASYRYADPTFSYSPDVQFTDFYDPEEDDVDGKRSALNQDFSISGNNSWGNITVGAIHQYRTYDLHRYNTNSDETTDVNHLSYYLDTGVIFERSLANRWRQTLEPRLTYLNSPYVEQSDIPDFDASEATMTYSQAFSHSRFSGNDRIGDTEQIALGLESRFYDTNNVNRWTLRGGQVFYMKDRRVDIDGDTGEVVDNDKRSAILTSASYNGDTYTLTNNFNYDLDQERVDLAQTAMKYTPDSGVVLNLSFSYVYDEDDDEMTKQSNFSTIIPLNENWHLFHQQTYDWLDEEETKKVNGLGYENCCVKVSLSHQRWRDDDGIYDEGIYLQFILRSLSGVGRQNSDTSSIANDYWNAGKVGY</sequence>
<evidence type="ECO:0000256" key="2">
    <source>
        <dbReference type="HAMAP-Rule" id="MF_01411"/>
    </source>
</evidence>
<comment type="caution">
    <text evidence="2">Lacks conserved residue(s) required for the propagation of feature annotation.</text>
</comment>
<dbReference type="EMBL" id="JBHTMN010000003">
    <property type="protein sequence ID" value="MFD1382027.1"/>
    <property type="molecule type" value="Genomic_DNA"/>
</dbReference>
<comment type="function">
    <text evidence="2">Together with LptE, is involved in the assembly of lipopolysaccharide (LPS) at the surface of the outer membrane.</text>
</comment>
<comment type="subunit">
    <text evidence="2">Component of the lipopolysaccharide transport and assembly complex. Interacts with LptE and LptA.</text>
</comment>
<keyword evidence="6" id="KW-1185">Reference proteome</keyword>
<comment type="caution">
    <text evidence="5">The sequence shown here is derived from an EMBL/GenBank/DDBJ whole genome shotgun (WGS) entry which is preliminary data.</text>
</comment>
<accession>A0ABW4AVS2</accession>
<dbReference type="PANTHER" id="PTHR30189">
    <property type="entry name" value="LPS-ASSEMBLY PROTEIN"/>
    <property type="match status" value="1"/>
</dbReference>
<comment type="subcellular location">
    <subcellularLocation>
        <location evidence="2">Cell outer membrane</location>
    </subcellularLocation>
</comment>
<dbReference type="InterPro" id="IPR020889">
    <property type="entry name" value="LipoPS_assembly_LptD"/>
</dbReference>
<evidence type="ECO:0000256" key="3">
    <source>
        <dbReference type="SAM" id="MobiDB-lite"/>
    </source>
</evidence>
<name>A0ABW4AVS2_9GAMM</name>
<reference evidence="6" key="1">
    <citation type="journal article" date="2019" name="Int. J. Syst. Evol. Microbiol.">
        <title>The Global Catalogue of Microorganisms (GCM) 10K type strain sequencing project: providing services to taxonomists for standard genome sequencing and annotation.</title>
        <authorList>
            <consortium name="The Broad Institute Genomics Platform"/>
            <consortium name="The Broad Institute Genome Sequencing Center for Infectious Disease"/>
            <person name="Wu L."/>
            <person name="Ma J."/>
        </authorList>
    </citation>
    <scope>NUCLEOTIDE SEQUENCE [LARGE SCALE GENOMIC DNA]</scope>
    <source>
        <strain evidence="6">JCM 30774</strain>
    </source>
</reference>
<evidence type="ECO:0000313" key="6">
    <source>
        <dbReference type="Proteomes" id="UP001597059"/>
    </source>
</evidence>
<organism evidence="5 6">
    <name type="scientific">Rhodanobacter aciditrophus</name>
    <dbReference type="NCBI Taxonomy" id="1623218"/>
    <lineage>
        <taxon>Bacteria</taxon>
        <taxon>Pseudomonadati</taxon>
        <taxon>Pseudomonadota</taxon>
        <taxon>Gammaproteobacteria</taxon>
        <taxon>Lysobacterales</taxon>
        <taxon>Rhodanobacteraceae</taxon>
        <taxon>Rhodanobacter</taxon>
    </lineage>
</organism>
<dbReference type="HAMAP" id="MF_01411">
    <property type="entry name" value="LPS_assembly_LptD"/>
    <property type="match status" value="1"/>
</dbReference>
<dbReference type="Pfam" id="PF04453">
    <property type="entry name" value="LptD"/>
    <property type="match status" value="1"/>
</dbReference>
<keyword evidence="2" id="KW-0472">Membrane</keyword>
<dbReference type="RefSeq" id="WP_377364610.1">
    <property type="nucleotide sequence ID" value="NZ_JBHTMN010000003.1"/>
</dbReference>
<evidence type="ECO:0000259" key="4">
    <source>
        <dbReference type="Pfam" id="PF04453"/>
    </source>
</evidence>
<dbReference type="PANTHER" id="PTHR30189:SF1">
    <property type="entry name" value="LPS-ASSEMBLY PROTEIN LPTD"/>
    <property type="match status" value="1"/>
</dbReference>
<comment type="similarity">
    <text evidence="2">Belongs to the LptD family.</text>
</comment>
<keyword evidence="1 2" id="KW-0998">Cell outer membrane</keyword>
<protein>
    <recommendedName>
        <fullName evidence="2">LPS-assembly protein LptD</fullName>
    </recommendedName>
</protein>
<feature type="chain" id="PRO_5044928416" description="LPS-assembly protein LptD" evidence="2">
    <location>
        <begin position="24"/>
        <end position="756"/>
    </location>
</feature>
<dbReference type="InterPro" id="IPR007543">
    <property type="entry name" value="LptD_C"/>
</dbReference>
<dbReference type="InterPro" id="IPR050218">
    <property type="entry name" value="LptD"/>
</dbReference>
<gene>
    <name evidence="2" type="primary">lptD</name>
    <name evidence="5" type="ORF">ACFQ45_01525</name>
</gene>
<evidence type="ECO:0000313" key="5">
    <source>
        <dbReference type="EMBL" id="MFD1382027.1"/>
    </source>
</evidence>
<evidence type="ECO:0000256" key="1">
    <source>
        <dbReference type="ARBA" id="ARBA00023237"/>
    </source>
</evidence>
<feature type="region of interest" description="Disordered" evidence="3">
    <location>
        <begin position="331"/>
        <end position="351"/>
    </location>
</feature>
<feature type="domain" description="LptD C-terminal" evidence="4">
    <location>
        <begin position="350"/>
        <end position="673"/>
    </location>
</feature>
<proteinExistence type="inferred from homology"/>